<dbReference type="EMBL" id="OX459125">
    <property type="protein sequence ID" value="CAI9115008.1"/>
    <property type="molecule type" value="Genomic_DNA"/>
</dbReference>
<evidence type="ECO:0000313" key="2">
    <source>
        <dbReference type="EMBL" id="CAI9115008.1"/>
    </source>
</evidence>
<evidence type="ECO:0000313" key="3">
    <source>
        <dbReference type="Proteomes" id="UP001161247"/>
    </source>
</evidence>
<dbReference type="Gene3D" id="1.20.58.1070">
    <property type="match status" value="1"/>
</dbReference>
<reference evidence="2" key="1">
    <citation type="submission" date="2023-03" db="EMBL/GenBank/DDBJ databases">
        <authorList>
            <person name="Julca I."/>
        </authorList>
    </citation>
    <scope>NUCLEOTIDE SEQUENCE</scope>
</reference>
<dbReference type="GO" id="GO:0005634">
    <property type="term" value="C:nucleus"/>
    <property type="evidence" value="ECO:0007669"/>
    <property type="project" value="TreeGrafter"/>
</dbReference>
<dbReference type="Proteomes" id="UP001161247">
    <property type="component" value="Chromosome 8"/>
</dbReference>
<accession>A0AAV1E713</accession>
<dbReference type="InterPro" id="IPR035426">
    <property type="entry name" value="Gemin2/Brr1"/>
</dbReference>
<gene>
    <name evidence="2" type="ORF">OLC1_LOCUS21612</name>
</gene>
<dbReference type="GO" id="GO:0032797">
    <property type="term" value="C:SMN complex"/>
    <property type="evidence" value="ECO:0007669"/>
    <property type="project" value="TreeGrafter"/>
</dbReference>
<dbReference type="PANTHER" id="PTHR12794">
    <property type="entry name" value="GEMIN2"/>
    <property type="match status" value="1"/>
</dbReference>
<comment type="similarity">
    <text evidence="1">Belongs to the gemin-2 family.</text>
</comment>
<proteinExistence type="inferred from homology"/>
<dbReference type="PANTHER" id="PTHR12794:SF0">
    <property type="entry name" value="GEM-ASSOCIATED PROTEIN 2"/>
    <property type="match status" value="1"/>
</dbReference>
<dbReference type="AlphaFoldDB" id="A0AAV1E713"/>
<dbReference type="Pfam" id="PF04938">
    <property type="entry name" value="SIP1"/>
    <property type="match status" value="1"/>
</dbReference>
<evidence type="ECO:0000256" key="1">
    <source>
        <dbReference type="ARBA" id="ARBA00025758"/>
    </source>
</evidence>
<organism evidence="2 3">
    <name type="scientific">Oldenlandia corymbosa var. corymbosa</name>
    <dbReference type="NCBI Taxonomy" id="529605"/>
    <lineage>
        <taxon>Eukaryota</taxon>
        <taxon>Viridiplantae</taxon>
        <taxon>Streptophyta</taxon>
        <taxon>Embryophyta</taxon>
        <taxon>Tracheophyta</taxon>
        <taxon>Spermatophyta</taxon>
        <taxon>Magnoliopsida</taxon>
        <taxon>eudicotyledons</taxon>
        <taxon>Gunneridae</taxon>
        <taxon>Pentapetalae</taxon>
        <taxon>asterids</taxon>
        <taxon>lamiids</taxon>
        <taxon>Gentianales</taxon>
        <taxon>Rubiaceae</taxon>
        <taxon>Rubioideae</taxon>
        <taxon>Spermacoceae</taxon>
        <taxon>Hedyotis-Oldenlandia complex</taxon>
        <taxon>Oldenlandia</taxon>
    </lineage>
</organism>
<name>A0AAV1E713_OLDCO</name>
<dbReference type="GO" id="GO:0000387">
    <property type="term" value="P:spliceosomal snRNP assembly"/>
    <property type="evidence" value="ECO:0007669"/>
    <property type="project" value="InterPro"/>
</dbReference>
<sequence length="373" mass="41408">MKNNDLSTDGEEKMNLDLLHNDCKIEISEGFEGKRQKKVYSRKELEGLRHVGIDCQRKRWSEIYCGLGPVVQQEYDDGLVDDDLIISIKPRSGKSPPLWISMADFELNRSNQNFNSGPLEDGLEYLRSVRYGATQVPQVKVAKVDKSRFNKVQTNYMPQIPDFAKCSEKLMPLKKWDDVFLSMSEDLRMELSNYGASGGQLQTSSSKLSEITLLKNFDSTSCEGDSCQSTLSGISQTNGITDCFSVAVNNYPSGSVESFGPKPSERLASVEQPTLSAIIQMDSVARVSALRKRIKMAESTSILSWNDCLWLFALSAAVDSPLDADTCASFRSLLRKCASLRAEKSVVDEEVAMLNILATIAGRYFGQLGNLNP</sequence>
<protein>
    <submittedName>
        <fullName evidence="2">OLC1v1015840C1</fullName>
    </submittedName>
</protein>
<keyword evidence="3" id="KW-1185">Reference proteome</keyword>